<feature type="disulfide bond" evidence="6">
    <location>
        <begin position="1169"/>
        <end position="1178"/>
    </location>
</feature>
<feature type="domain" description="EGF-like" evidence="9">
    <location>
        <begin position="45"/>
        <end position="83"/>
    </location>
</feature>
<dbReference type="PROSITE" id="PS00010">
    <property type="entry name" value="ASX_HYDROXYL"/>
    <property type="match status" value="3"/>
</dbReference>
<dbReference type="Pfam" id="PF02494">
    <property type="entry name" value="HYR"/>
    <property type="match status" value="1"/>
</dbReference>
<dbReference type="SUPFAM" id="SSF57196">
    <property type="entry name" value="EGF/Laminin"/>
    <property type="match status" value="7"/>
</dbReference>
<dbReference type="InterPro" id="IPR024731">
    <property type="entry name" value="NELL2-like_EGF"/>
</dbReference>
<feature type="domain" description="EGF-like" evidence="9">
    <location>
        <begin position="85"/>
        <end position="121"/>
    </location>
</feature>
<dbReference type="SMART" id="SM01411">
    <property type="entry name" value="Ephrin_rec_like"/>
    <property type="match status" value="3"/>
</dbReference>
<feature type="disulfide bond" evidence="6">
    <location>
        <begin position="226"/>
        <end position="235"/>
    </location>
</feature>
<organism evidence="12 13">
    <name type="scientific">Dictyocaulus viviparus</name>
    <name type="common">Bovine lungworm</name>
    <dbReference type="NCBI Taxonomy" id="29172"/>
    <lineage>
        <taxon>Eukaryota</taxon>
        <taxon>Metazoa</taxon>
        <taxon>Ecdysozoa</taxon>
        <taxon>Nematoda</taxon>
        <taxon>Chromadorea</taxon>
        <taxon>Rhabditida</taxon>
        <taxon>Rhabditina</taxon>
        <taxon>Rhabditomorpha</taxon>
        <taxon>Strongyloidea</taxon>
        <taxon>Metastrongylidae</taxon>
        <taxon>Dictyocaulus</taxon>
    </lineage>
</organism>
<accession>A0A0D8XYE3</accession>
<dbReference type="InterPro" id="IPR035976">
    <property type="entry name" value="Sushi/SCR/CCP_sf"/>
</dbReference>
<dbReference type="InterPro" id="IPR013320">
    <property type="entry name" value="ConA-like_dom_sf"/>
</dbReference>
<keyword evidence="3" id="KW-0677">Repeat</keyword>
<dbReference type="SMART" id="SM00159">
    <property type="entry name" value="PTX"/>
    <property type="match status" value="1"/>
</dbReference>
<dbReference type="FunFam" id="2.10.25.10:FF:000006">
    <property type="entry name" value="Versican core protein-like isoform 1"/>
    <property type="match status" value="1"/>
</dbReference>
<dbReference type="STRING" id="29172.A0A0D8XYE3"/>
<dbReference type="Pfam" id="PF12661">
    <property type="entry name" value="hEGF"/>
    <property type="match status" value="2"/>
</dbReference>
<dbReference type="InterPro" id="IPR011641">
    <property type="entry name" value="Tyr-kin_ephrin_A/B_rcpt-like"/>
</dbReference>
<dbReference type="Pfam" id="PF00008">
    <property type="entry name" value="EGF"/>
    <property type="match status" value="2"/>
</dbReference>
<dbReference type="PANTHER" id="PTHR24033">
    <property type="entry name" value="EGF-LIKE DOMAIN-CONTAINING PROTEIN"/>
    <property type="match status" value="1"/>
</dbReference>
<dbReference type="PROSITE" id="PS00022">
    <property type="entry name" value="EGF_1"/>
    <property type="match status" value="8"/>
</dbReference>
<name>A0A0D8XYE3_DICVI</name>
<feature type="domain" description="EGF-like" evidence="9">
    <location>
        <begin position="199"/>
        <end position="236"/>
    </location>
</feature>
<dbReference type="InterPro" id="IPR000436">
    <property type="entry name" value="Sushi_SCR_CCP_dom"/>
</dbReference>
<feature type="disulfide bond" evidence="6">
    <location>
        <begin position="264"/>
        <end position="273"/>
    </location>
</feature>
<feature type="domain" description="EGF-like" evidence="9">
    <location>
        <begin position="123"/>
        <end position="159"/>
    </location>
</feature>
<evidence type="ECO:0000259" key="11">
    <source>
        <dbReference type="PROSITE" id="PS50923"/>
    </source>
</evidence>
<keyword evidence="2" id="KW-0732">Signal</keyword>
<keyword evidence="1 6" id="KW-0245">EGF-like domain</keyword>
<feature type="transmembrane region" description="Helical" evidence="8">
    <location>
        <begin position="1189"/>
        <end position="1213"/>
    </location>
</feature>
<keyword evidence="8" id="KW-0812">Transmembrane</keyword>
<evidence type="ECO:0000256" key="8">
    <source>
        <dbReference type="SAM" id="Phobius"/>
    </source>
</evidence>
<evidence type="ECO:0000256" key="7">
    <source>
        <dbReference type="PROSITE-ProRule" id="PRU00302"/>
    </source>
</evidence>
<feature type="disulfide bond" evidence="6">
    <location>
        <begin position="111"/>
        <end position="120"/>
    </location>
</feature>
<dbReference type="Gene3D" id="2.10.25.10">
    <property type="entry name" value="Laminin"/>
    <property type="match status" value="9"/>
</dbReference>
<dbReference type="SUPFAM" id="SSF49899">
    <property type="entry name" value="Concanavalin A-like lectins/glucanases"/>
    <property type="match status" value="1"/>
</dbReference>
<dbReference type="InterPro" id="IPR000152">
    <property type="entry name" value="EGF-type_Asp/Asn_hydroxyl_site"/>
</dbReference>
<feature type="domain" description="EGF-like" evidence="9">
    <location>
        <begin position="161"/>
        <end position="197"/>
    </location>
</feature>
<reference evidence="13" key="2">
    <citation type="journal article" date="2016" name="Sci. Rep.">
        <title>Dictyocaulus viviparus genome, variome and transcriptome elucidate lungworm biology and support future intervention.</title>
        <authorList>
            <person name="McNulty S.N."/>
            <person name="Strube C."/>
            <person name="Rosa B.A."/>
            <person name="Martin J.C."/>
            <person name="Tyagi R."/>
            <person name="Choi Y.J."/>
            <person name="Wang Q."/>
            <person name="Hallsworth Pepin K."/>
            <person name="Zhang X."/>
            <person name="Ozersky P."/>
            <person name="Wilson R.K."/>
            <person name="Sternberg P.W."/>
            <person name="Gasser R.B."/>
            <person name="Mitreva M."/>
        </authorList>
    </citation>
    <scope>NUCLEOTIDE SEQUENCE [LARGE SCALE GENOMIC DNA]</scope>
    <source>
        <strain evidence="13">HannoverDv2000</strain>
    </source>
</reference>
<dbReference type="InterPro" id="IPR003410">
    <property type="entry name" value="HYR_dom"/>
</dbReference>
<dbReference type="PROSITE" id="PS50026">
    <property type="entry name" value="EGF_3"/>
    <property type="match status" value="9"/>
</dbReference>
<feature type="disulfide bond" evidence="6">
    <location>
        <begin position="187"/>
        <end position="196"/>
    </location>
</feature>
<dbReference type="EMBL" id="KN716310">
    <property type="protein sequence ID" value="KJH47376.1"/>
    <property type="molecule type" value="Genomic_DNA"/>
</dbReference>
<keyword evidence="4 6" id="KW-1015">Disulfide bond</keyword>
<dbReference type="Gene3D" id="2.10.50.10">
    <property type="entry name" value="Tumor Necrosis Factor Receptor, subunit A, domain 2"/>
    <property type="match status" value="2"/>
</dbReference>
<dbReference type="PROSITE" id="PS01186">
    <property type="entry name" value="EGF_2"/>
    <property type="match status" value="4"/>
</dbReference>
<dbReference type="Pfam" id="PF07699">
    <property type="entry name" value="Ephrin_rec_like"/>
    <property type="match status" value="3"/>
</dbReference>
<keyword evidence="13" id="KW-1185">Reference proteome</keyword>
<sequence>MDKINGFSCACPVGYRGVHCQHLVDHCSTYPCKNNGFDGTHCEHNKDDCSEGRCDKIGTEFCEDFINAFNCVCKPGYSGEFCNIRINECASFPCMNNGTCYDEGVSYRCECANGWTGERCQQETGSCDARPCRNDGQCVNLVADYFCVCPEGVSGKNCEITPNRCLGEPCLNGGVCGDFGSRQECSCPKNYRGAGCQYLQDGCDESFCQNKGNCSRISDGGFQCTCEPGFTGIHCETNIDDCAHSPCPLGSTCIDQINSVYCRCPPNMTGINCDKPINEDYDLHFFDPLRPSSASLVLPFPITAKAITVALWIKFDQSQSQGTVLTMYHSKEANFSSGITEILSISSEGVTIKFFTNESSLQLHYPLNQRINDGSWNHLVFTWSSDLGAYSLIWNSIRIFAGKGYGVDQEININALITLGSSEASEAFFVGSITRVHVWSRLLDFDDEIPMMAVNCQETKIINDLQLRFTGYTEMQGKVERIPHSTCRYGEHRRIEKSTIKAKSCPPDQYVVTSQREVNVSWTEPMFESDNPVEKIASNYEQGHVFTWGEYDVIYIGWDNASNVADCGFKIHVLREHCPSLDNPVNGVQACESWGPQLLYKACSIECNDGYEFSRSPAIFYTCAADGLWRPRQRDQLKFRYPQCTKSVPATRMVRIRVSYPGTSPCSEAIRDAVRDGLLSSIHAINHKWNVCNLTDQDGCIGTRLNVDCSNDSVRMKRESHSFEVQIELPVKRDFIIQSAGGRKLSVAETLQDEVINHGAFNLEKVLPNGRPDLASFFLVDEFLCQAGQVTVNDKCVPCAPGSFHSPLSSQCELCPEGEYQPHSGRTECFKCFSDYVTGGEGAINEDECKEKCRPGHYFDFVSSRCMPCGLGFFQHRSGSFECIPCDVGKTTITDKAISEEECHDECPGRTILFARAFSFITENSCHPWVCASRVPWDRIVLVANTTSALIVQRAEHFLIIKFYLYLVVCNFIHANAIVRFDYLKKPLVLMGNFVENVLVHRQTNFTACIMFDKKSAFKRIESILLAGTTTESKGSIRREECNIPRCQAGQFLVKETKHCQVCPRGTFQDEEQRTSCKMCPADHTTAAEGAIAESQCYSTNQCSTGEDNCSWHAHCIDLPDDNDVPSFQCKCKPGFRGNGTYCQDACTNYCVNDGVCKKNPVGYVECICKENFSGERCEIRLQPKSQRVAIITAGIGGVVAVLVVIVVVIYLISFRFNRSNVDIVDKLQIDDLQQANFLYGRPALEAPRPLGYYYEDDDEYESKAVYVTREDDSKEIEQRRRVAQQHMYRPGQTD</sequence>
<dbReference type="SMART" id="SM00181">
    <property type="entry name" value="EGF"/>
    <property type="match status" value="10"/>
</dbReference>
<evidence type="ECO:0000256" key="6">
    <source>
        <dbReference type="PROSITE-ProRule" id="PRU00076"/>
    </source>
</evidence>
<evidence type="ECO:0000259" key="10">
    <source>
        <dbReference type="PROSITE" id="PS50825"/>
    </source>
</evidence>
<dbReference type="SUPFAM" id="SSF57535">
    <property type="entry name" value="Complement control module/SCR domain"/>
    <property type="match status" value="1"/>
</dbReference>
<keyword evidence="5" id="KW-0325">Glycoprotein</keyword>
<dbReference type="Pfam" id="PF12947">
    <property type="entry name" value="EGF_3"/>
    <property type="match status" value="1"/>
</dbReference>
<dbReference type="Proteomes" id="UP000053766">
    <property type="component" value="Unassembled WGS sequence"/>
</dbReference>
<protein>
    <submittedName>
        <fullName evidence="12">EGF-like domain protein</fullName>
    </submittedName>
</protein>
<evidence type="ECO:0000313" key="13">
    <source>
        <dbReference type="Proteomes" id="UP000053766"/>
    </source>
</evidence>
<gene>
    <name evidence="12" type="ORF">DICVIV_06539</name>
</gene>
<feature type="domain" description="EGF-like" evidence="9">
    <location>
        <begin position="1099"/>
        <end position="1139"/>
    </location>
</feature>
<feature type="domain" description="HYR" evidence="10">
    <location>
        <begin position="495"/>
        <end position="575"/>
    </location>
</feature>
<feature type="disulfide bond" evidence="6">
    <location>
        <begin position="11"/>
        <end position="20"/>
    </location>
</feature>
<feature type="domain" description="EGF-like" evidence="9">
    <location>
        <begin position="238"/>
        <end position="274"/>
    </location>
</feature>
<dbReference type="Gene3D" id="2.60.120.200">
    <property type="match status" value="1"/>
</dbReference>
<dbReference type="PANTHER" id="PTHR24033:SF235">
    <property type="entry name" value="PROLINE-RICH PROTEIN 36-LIKE ISOFORM X1"/>
    <property type="match status" value="1"/>
</dbReference>
<keyword evidence="7" id="KW-0768">Sushi</keyword>
<dbReference type="InterPro" id="IPR009030">
    <property type="entry name" value="Growth_fac_rcpt_cys_sf"/>
</dbReference>
<proteinExistence type="predicted"/>
<dbReference type="InterPro" id="IPR051830">
    <property type="entry name" value="NOTCH_homolog"/>
</dbReference>
<feature type="disulfide bond" evidence="6">
    <location>
        <begin position="54"/>
        <end position="71"/>
    </location>
</feature>
<evidence type="ECO:0000313" key="12">
    <source>
        <dbReference type="EMBL" id="KJH47376.1"/>
    </source>
</evidence>
<dbReference type="CDD" id="cd00054">
    <property type="entry name" value="EGF_CA"/>
    <property type="match status" value="4"/>
</dbReference>
<feature type="disulfide bond" evidence="6">
    <location>
        <begin position="73"/>
        <end position="82"/>
    </location>
</feature>
<dbReference type="InterPro" id="IPR013032">
    <property type="entry name" value="EGF-like_CS"/>
</dbReference>
<evidence type="ECO:0000256" key="3">
    <source>
        <dbReference type="ARBA" id="ARBA00022737"/>
    </source>
</evidence>
<evidence type="ECO:0000256" key="5">
    <source>
        <dbReference type="ARBA" id="ARBA00023180"/>
    </source>
</evidence>
<evidence type="ECO:0000256" key="1">
    <source>
        <dbReference type="ARBA" id="ARBA00022536"/>
    </source>
</evidence>
<comment type="caution">
    <text evidence="6">Lacks conserved residue(s) required for the propagation of feature annotation.</text>
</comment>
<feature type="domain" description="Sushi" evidence="11">
    <location>
        <begin position="576"/>
        <end position="646"/>
    </location>
</feature>
<dbReference type="PROSITE" id="PS50923">
    <property type="entry name" value="SUSHI"/>
    <property type="match status" value="1"/>
</dbReference>
<dbReference type="InterPro" id="IPR001759">
    <property type="entry name" value="PTX_dom"/>
</dbReference>
<feature type="disulfide bond" evidence="6">
    <location>
        <begin position="1147"/>
        <end position="1157"/>
    </location>
</feature>
<evidence type="ECO:0000259" key="9">
    <source>
        <dbReference type="PROSITE" id="PS50026"/>
    </source>
</evidence>
<evidence type="ECO:0000256" key="2">
    <source>
        <dbReference type="ARBA" id="ARBA00022729"/>
    </source>
</evidence>
<dbReference type="InterPro" id="IPR001881">
    <property type="entry name" value="EGF-like_Ca-bd_dom"/>
</dbReference>
<dbReference type="SMART" id="SM00179">
    <property type="entry name" value="EGF_CA"/>
    <property type="match status" value="6"/>
</dbReference>
<dbReference type="PROSITE" id="PS50825">
    <property type="entry name" value="HYR"/>
    <property type="match status" value="1"/>
</dbReference>
<feature type="domain" description="EGF-like" evidence="9">
    <location>
        <begin position="1"/>
        <end position="21"/>
    </location>
</feature>
<evidence type="ECO:0000256" key="4">
    <source>
        <dbReference type="ARBA" id="ARBA00023157"/>
    </source>
</evidence>
<dbReference type="FunFam" id="2.10.25.10:FF:000472">
    <property type="entry name" value="Uncharacterized protein, isoform A"/>
    <property type="match status" value="2"/>
</dbReference>
<keyword evidence="8" id="KW-1133">Transmembrane helix</keyword>
<reference evidence="12 13" key="1">
    <citation type="submission" date="2013-11" db="EMBL/GenBank/DDBJ databases">
        <title>Draft genome of the bovine lungworm Dictyocaulus viviparus.</title>
        <authorList>
            <person name="Mitreva M."/>
        </authorList>
    </citation>
    <scope>NUCLEOTIDE SEQUENCE [LARGE SCALE GENOMIC DNA]</scope>
    <source>
        <strain evidence="12 13">HannoverDv2000</strain>
    </source>
</reference>
<dbReference type="OrthoDB" id="430340at2759"/>
<dbReference type="Pfam" id="PF13385">
    <property type="entry name" value="Laminin_G_3"/>
    <property type="match status" value="1"/>
</dbReference>
<dbReference type="GO" id="GO:0005509">
    <property type="term" value="F:calcium ion binding"/>
    <property type="evidence" value="ECO:0007669"/>
    <property type="project" value="InterPro"/>
</dbReference>
<dbReference type="SUPFAM" id="SSF57184">
    <property type="entry name" value="Growth factor receptor domain"/>
    <property type="match status" value="1"/>
</dbReference>
<feature type="domain" description="EGF-like" evidence="9">
    <location>
        <begin position="1144"/>
        <end position="1179"/>
    </location>
</feature>
<feature type="disulfide bond" evidence="6">
    <location>
        <begin position="149"/>
        <end position="158"/>
    </location>
</feature>
<keyword evidence="8" id="KW-0472">Membrane</keyword>
<dbReference type="InterPro" id="IPR000742">
    <property type="entry name" value="EGF"/>
</dbReference>